<name>A0A7S7AWE6_9SPIR</name>
<keyword evidence="1" id="KW-0963">Cytoplasm</keyword>
<dbReference type="SUPFAM" id="SSF46785">
    <property type="entry name" value="Winged helix' DNA-binding domain"/>
    <property type="match status" value="2"/>
</dbReference>
<gene>
    <name evidence="5" type="primary">scpB</name>
    <name evidence="5" type="ORF">IFE08_12185</name>
</gene>
<dbReference type="InterPro" id="IPR036388">
    <property type="entry name" value="WH-like_DNA-bd_sf"/>
</dbReference>
<dbReference type="GO" id="GO:0051301">
    <property type="term" value="P:cell division"/>
    <property type="evidence" value="ECO:0007669"/>
    <property type="project" value="UniProtKB-KW"/>
</dbReference>
<organism evidence="5 6">
    <name type="scientific">Treponema pedis</name>
    <dbReference type="NCBI Taxonomy" id="409322"/>
    <lineage>
        <taxon>Bacteria</taxon>
        <taxon>Pseudomonadati</taxon>
        <taxon>Spirochaetota</taxon>
        <taxon>Spirochaetia</taxon>
        <taxon>Spirochaetales</taxon>
        <taxon>Treponemataceae</taxon>
        <taxon>Treponema</taxon>
    </lineage>
</organism>
<evidence type="ECO:0000256" key="4">
    <source>
        <dbReference type="ARBA" id="ARBA00023306"/>
    </source>
</evidence>
<evidence type="ECO:0000313" key="5">
    <source>
        <dbReference type="EMBL" id="QOW60546.1"/>
    </source>
</evidence>
<dbReference type="NCBIfam" id="TIGR00281">
    <property type="entry name" value="SMC-Scp complex subunit ScpB"/>
    <property type="match status" value="1"/>
</dbReference>
<dbReference type="InterPro" id="IPR005234">
    <property type="entry name" value="ScpB_csome_segregation"/>
</dbReference>
<evidence type="ECO:0000256" key="1">
    <source>
        <dbReference type="ARBA" id="ARBA00022490"/>
    </source>
</evidence>
<sequence length="183" mass="20626">MVQEYNLEKETALVEAILYLEGEPLTDESLCKISGLSPEIITACISALQEDYSSPQSGIELTKMMGGWVIMPKKELWEHLKDRYGKKNEGKLSRAAMETLSIIAYSQPVTRAEIEAIRGVSADNMIRLLIEKDLIKEVGKKDIPGKPIMFGTTKEFLKVFKLNSISDLPKLDETESERFELAR</sequence>
<dbReference type="GO" id="GO:0051304">
    <property type="term" value="P:chromosome separation"/>
    <property type="evidence" value="ECO:0007669"/>
    <property type="project" value="InterPro"/>
</dbReference>
<dbReference type="AlphaFoldDB" id="A0A7S7AWE6"/>
<dbReference type="GeneID" id="301088796"/>
<dbReference type="InterPro" id="IPR036390">
    <property type="entry name" value="WH_DNA-bd_sf"/>
</dbReference>
<dbReference type="Proteomes" id="UP000593915">
    <property type="component" value="Chromosome"/>
</dbReference>
<dbReference type="PANTHER" id="PTHR34298:SF2">
    <property type="entry name" value="SEGREGATION AND CONDENSATION PROTEIN B"/>
    <property type="match status" value="1"/>
</dbReference>
<dbReference type="Gene3D" id="1.10.10.10">
    <property type="entry name" value="Winged helix-like DNA-binding domain superfamily/Winged helix DNA-binding domain"/>
    <property type="match status" value="2"/>
</dbReference>
<dbReference type="RefSeq" id="WP_020963840.1">
    <property type="nucleotide sequence ID" value="NZ_CP045670.1"/>
</dbReference>
<evidence type="ECO:0000313" key="6">
    <source>
        <dbReference type="Proteomes" id="UP000593915"/>
    </source>
</evidence>
<dbReference type="EMBL" id="CP061839">
    <property type="protein sequence ID" value="QOW60546.1"/>
    <property type="molecule type" value="Genomic_DNA"/>
</dbReference>
<keyword evidence="4" id="KW-0131">Cell cycle</keyword>
<accession>A0A7S7AWE6</accession>
<evidence type="ECO:0000256" key="3">
    <source>
        <dbReference type="ARBA" id="ARBA00022829"/>
    </source>
</evidence>
<protein>
    <submittedName>
        <fullName evidence="5">SMC-Scp complex subunit ScpB</fullName>
    </submittedName>
</protein>
<dbReference type="Pfam" id="PF04079">
    <property type="entry name" value="SMC_ScpB"/>
    <property type="match status" value="1"/>
</dbReference>
<dbReference type="PANTHER" id="PTHR34298">
    <property type="entry name" value="SEGREGATION AND CONDENSATION PROTEIN B"/>
    <property type="match status" value="1"/>
</dbReference>
<reference evidence="5 6" key="1">
    <citation type="submission" date="2020-09" db="EMBL/GenBank/DDBJ databases">
        <title>Characterization of Treponema spp. from bovine digital dermatitis in Korea.</title>
        <authorList>
            <person name="Espiritu H.M."/>
            <person name="Cho Y.I."/>
            <person name="Mamuad L."/>
        </authorList>
    </citation>
    <scope>NUCLEOTIDE SEQUENCE [LARGE SCALE GENOMIC DNA]</scope>
    <source>
        <strain evidence="5 6">KS1</strain>
    </source>
</reference>
<keyword evidence="2" id="KW-0132">Cell division</keyword>
<proteinExistence type="predicted"/>
<evidence type="ECO:0000256" key="2">
    <source>
        <dbReference type="ARBA" id="ARBA00022618"/>
    </source>
</evidence>
<keyword evidence="3" id="KW-0159">Chromosome partition</keyword>
<dbReference type="PIRSF" id="PIRSF019345">
    <property type="entry name" value="ScpB"/>
    <property type="match status" value="1"/>
</dbReference>